<reference evidence="9 10" key="1">
    <citation type="submission" date="2019-07" db="EMBL/GenBank/DDBJ databases">
        <title>Whole genome shotgun sequence of Nocardia ninae NBRC 108245.</title>
        <authorList>
            <person name="Hosoyama A."/>
            <person name="Uohara A."/>
            <person name="Ohji S."/>
            <person name="Ichikawa N."/>
        </authorList>
    </citation>
    <scope>NUCLEOTIDE SEQUENCE [LARGE SCALE GENOMIC DNA]</scope>
    <source>
        <strain evidence="9 10">NBRC 108245</strain>
    </source>
</reference>
<dbReference type="InterPro" id="IPR020802">
    <property type="entry name" value="TesA-like"/>
</dbReference>
<dbReference type="CDD" id="cd00833">
    <property type="entry name" value="PKS"/>
    <property type="match status" value="1"/>
</dbReference>
<dbReference type="Pfam" id="PF00698">
    <property type="entry name" value="Acyl_transf_1"/>
    <property type="match status" value="1"/>
</dbReference>
<dbReference type="Gene3D" id="3.30.559.10">
    <property type="entry name" value="Chloramphenicol acetyltransferase-like domain"/>
    <property type="match status" value="1"/>
</dbReference>
<dbReference type="GO" id="GO:0031177">
    <property type="term" value="F:phosphopantetheine binding"/>
    <property type="evidence" value="ECO:0007669"/>
    <property type="project" value="InterPro"/>
</dbReference>
<dbReference type="Pfam" id="PF00501">
    <property type="entry name" value="AMP-binding"/>
    <property type="match status" value="2"/>
</dbReference>
<dbReference type="SUPFAM" id="SSF53474">
    <property type="entry name" value="alpha/beta-Hydrolases"/>
    <property type="match status" value="1"/>
</dbReference>
<gene>
    <name evidence="9" type="ORF">NN4_42870</name>
</gene>
<dbReference type="FunFam" id="3.40.50.980:FF:000001">
    <property type="entry name" value="Non-ribosomal peptide synthetase"/>
    <property type="match status" value="1"/>
</dbReference>
<evidence type="ECO:0000256" key="5">
    <source>
        <dbReference type="ARBA" id="ARBA00029443"/>
    </source>
</evidence>
<feature type="domain" description="Carrier" evidence="7">
    <location>
        <begin position="1515"/>
        <end position="1590"/>
    </location>
</feature>
<dbReference type="InterPro" id="IPR001242">
    <property type="entry name" value="Condensation_dom"/>
</dbReference>
<dbReference type="InterPro" id="IPR020845">
    <property type="entry name" value="AMP-binding_CS"/>
</dbReference>
<dbReference type="Gene3D" id="3.30.300.30">
    <property type="match status" value="2"/>
</dbReference>
<dbReference type="InterPro" id="IPR018201">
    <property type="entry name" value="Ketoacyl_synth_AS"/>
</dbReference>
<dbReference type="InterPro" id="IPR020806">
    <property type="entry name" value="PKS_PP-bd"/>
</dbReference>
<dbReference type="SUPFAM" id="SSF55048">
    <property type="entry name" value="Probable ACP-binding domain of malonyl-CoA ACP transacylase"/>
    <property type="match status" value="1"/>
</dbReference>
<keyword evidence="10" id="KW-1185">Reference proteome</keyword>
<dbReference type="InterPro" id="IPR001227">
    <property type="entry name" value="Ac_transferase_dom_sf"/>
</dbReference>
<comment type="cofactor">
    <cofactor evidence="1">
        <name>pantetheine 4'-phosphate</name>
        <dbReference type="ChEBI" id="CHEBI:47942"/>
    </cofactor>
</comment>
<dbReference type="GO" id="GO:0006633">
    <property type="term" value="P:fatty acid biosynthetic process"/>
    <property type="evidence" value="ECO:0007669"/>
    <property type="project" value="InterPro"/>
</dbReference>
<dbReference type="Gene3D" id="3.40.366.10">
    <property type="entry name" value="Malonyl-Coenzyme A Acyl Carrier Protein, domain 2"/>
    <property type="match status" value="1"/>
</dbReference>
<name>A0A511MI34_9NOCA</name>
<feature type="domain" description="Ketosynthase family 3 (KS3)" evidence="8">
    <location>
        <begin position="1609"/>
        <end position="2023"/>
    </location>
</feature>
<keyword evidence="4" id="KW-0808">Transferase</keyword>
<dbReference type="InterPro" id="IPR016036">
    <property type="entry name" value="Malonyl_transacylase_ACP-bd"/>
</dbReference>
<dbReference type="Gene3D" id="1.10.1200.10">
    <property type="entry name" value="ACP-like"/>
    <property type="match status" value="2"/>
</dbReference>
<dbReference type="PROSITE" id="PS50075">
    <property type="entry name" value="CARRIER"/>
    <property type="match status" value="2"/>
</dbReference>
<dbReference type="EMBL" id="BJXA01000028">
    <property type="protein sequence ID" value="GEM39768.1"/>
    <property type="molecule type" value="Genomic_DNA"/>
</dbReference>
<dbReference type="SUPFAM" id="SSF47336">
    <property type="entry name" value="ACP-like"/>
    <property type="match status" value="2"/>
</dbReference>
<dbReference type="NCBIfam" id="TIGR01733">
    <property type="entry name" value="AA-adenyl-dom"/>
    <property type="match status" value="2"/>
</dbReference>
<dbReference type="UniPathway" id="UPA00011"/>
<dbReference type="InterPro" id="IPR009081">
    <property type="entry name" value="PP-bd_ACP"/>
</dbReference>
<feature type="region of interest" description="Disordered" evidence="6">
    <location>
        <begin position="2871"/>
        <end position="2895"/>
    </location>
</feature>
<dbReference type="Gene3D" id="3.40.50.1820">
    <property type="entry name" value="alpha/beta hydrolase"/>
    <property type="match status" value="1"/>
</dbReference>
<dbReference type="PROSITE" id="PS52004">
    <property type="entry name" value="KS3_2"/>
    <property type="match status" value="1"/>
</dbReference>
<dbReference type="Pfam" id="PF13193">
    <property type="entry name" value="AMP-binding_C"/>
    <property type="match status" value="1"/>
</dbReference>
<dbReference type="InterPro" id="IPR014031">
    <property type="entry name" value="Ketoacyl_synth_C"/>
</dbReference>
<sequence>MKGVYDDPSLAGVCRLLRASTERNAAGMGLPPVRPVVPRPERLPLSAGQRQLWFLNRTGAAAAYHMSLSIRVHNRIDAAVLRAALHDVVARHEILRTCIRVVDGEPWQTVVAAADAQIPVEIGDATDNFAAATADTVAAPFDLAADLPLRAMVLHTGPQDSTILLVMHHIAVDGWSIAPLCRDLATAYAARAAGRPPTFAALPVQYADYALWQDAVFGAAAPAGSVAQQQREFWTQALAGLPLELPAQTDHPRRAGGESSAGTLVVSWPTSLRQKVRDLARAHHATVFMILQAGLAAVLTERGAGTDIALGTGVAGRVDPVLEDLVGFFTNAVVLRVDTSGRPSFAELVDRVRLTALAAFDHQDVPFGQVVERLRPPRVAGRNPLFQLSVVVQNMPWPDIEMAGAPAEVVLLPYRRAKFDLALEFWEKPDTATENGITCHAEYNRDLFDAETVAGIVGRVRDLLAAATAEPDLSIDELGQQHSACLEESVPDAETPLAYLFERRVSAAPNAIAVNGPQGHLTFQELDERSNRLVRLLVDEGAAPETLVGIALSQTLDLVVSIVAVVKTGAGYLPLDPRYPPDRIAWMITDAEPVVVLADNVGLQCLSAQDGSTVVNLDSADTARRIAAEDSARMSDAQRRGVLLGDGLAYVMYTSGSSGRPKGVMTTQADVAGRVLDSHFAHPVHSRVLLHTSYGFDPASYELWTPLLSGGQVVLGPAGPPEVAALARSIVGGRVTAMWVTASLFELLAQEDPGCLAGVREVWTGGEAVPAEAVRQVLSACPHTVVVDGYGPTEATILATYHRMHRAEEVPSSVPIGRGLDGVRVYVLDTVLRPVEPGSVGELYLGGTGLARGYLRRPALTADRFMACPFGIAGARMYRTGDLVRERADGALEYLGRVDLQLKIRGNLVSPQEVEAAMVRHALVGRAVVVGHGTSPLDRRLVGYFTAEGTVDIEALRRHLAAELPEPLVPSLLIQLDRVPVNAHGKTDRTALAQRPIDRRCPSGGPGSLAGLFEVQVAARGAAVAVCDQAGEWTYDRLNARANQLARVLIARGAAPERVVALALPRGPALITALLAVAKTGAAYLPIDLDYPQARIEFMITDARPAAAVTLAGHHGAVSVDPGIAVIALDDPEVVRAMQRQDDHNLAETELLVPPRLDHPAYVTYTSGTTGTPKGVVNTHRGLVALVRAFVDREVVSTGSRVLQFASPSFDIMVAELCMSVLSGGVLVIAAAERLLPGPALIEVCARQQVTHFCVVPTVLSTLRPEDLPAVRTIAVGGEALPRAVLARWAPGRRMFNGYGPSENTVLATFAGPLPPSAEPSIGPPTPGTDCHVLDPALAPVPEGEVGELYLAGTKLARGYLNRPSLTGQRFVACPFGASGGRMYRTGDRVRLRPDGAFDFVGRVDDQIQLHGLRVELGEVEAVLGAHPSIEGCAVLAREDTPGVKRLVAYLVPADARVPRPDELRRHLRKTLPATMIPSLYVTLQSLPRTPNGKLDRAALPVPPHTTVSAPPQARPGSPLQTRLQRIWCEVLAVDAVETDVGFFDAGGTSMLAVRLCEVLSDRLGIEVAVTDLFHYSTIERLAEHVAAEVAEVDSSTAPGDQACALAADPKIAVIGMAGRFPGAANIDELWKLLRDGKEGLAHGSADGRPGHVGTSGMPPHAAAFDAEFFGYNPADARGLDAQLRLFLETAWEAVEHAGYGARQFDNPVGVFAGSGLPYEWLRAATGVAGAGSAEMRVALGNPLQLLTAHVASKLGLRGPALTVNTACSTSLVAVHLACRSLLDGDCSLALAGGVSLPSAGADGYQYEDGGILSPDGRCRPFDAQGQGTVSSGGAGLVVLKRWEDALADHDSVYAVIRGSAVNNDGGRAVGFTAPSVDGQIEVLTAAYAAAKTDPGTITYVQAHGTATALGDPVEVRALTAAFRRGGDRTGYCALGSVKGNVGHLDSAAGITGLIATILAIRHRQIPGVMHFQRPNPALDLEQSPFYVNPSTVEWTPPDGVPRRAGVSSFGIGGTNAHVVVEEPPDIASSEQAPGPHVVAVSARDAAAVTRACTSLADHLRTECDAPLADVAYTLQRGRTAFDHRRAVVCADNRTAATLLTAEDGPSVYHGAARHPKLAFLFPGVGTQHPGMGSELYATQSIYRDCFDECADLFDTALDCDLRSLLFSAGQRESAATALLRPSLNMASIVATELGVAALLRSWGIHPSALFGLSLGECTAAHLAGVLELPDLVRLVTVRGRLCDDLPPNGMITVPLSEDEVRPLLGDGLSVAVVNSHRNCVISGLLPDLERFETALRRDGVQTRRVPVGFASHSAVMDRVIDELSRASALLNQQAPRIPLVSGQTGTWLNAEQPPDPEHWARHLRHTVRFADGLTTLLGDPDLVLLEIGPGQTLTRLVQLHPDCGEHRVVVPTLVPGESEAHELAGLLAQLWCHGTDIDWDGVHHGARRRRVPLPTYPFRRDPQLSAHPARAAQVSASAETEAAAQETEQVLAEIWCALIGVRTVSATDDFFRKGGDSQLAVAFRTQVRERLGVQISAHALLQHPTFGALLDHVRQQRDRVPPRLEQVPPPETHRHPLLITLHPGTPDRIPLFLVQSIGGTVYSYRALTELLDPGRAVYAFRACGLEPGEAIPTTVADIAARNIEELRAVHPSGPYVLGGHSSGGLIADEMARQLLAGGQQVPLVIMIDTVAVHDPQRLELRDAADVLAVFEGFRDIAPHVWEAFRDVMHTDPTVRDVVVTTNRAIHAYTPTPIDTDLLFVKAHDRDPVLSPDPEVSWGSMFGGEVTVSTVSGNHMTVLEHPHVRSIAEYTERALRRFDRTGSAGHVHGVKSDRIVPGIRAVAPSGLRLELDGLTFGQLTQLIGHLAGIPLPSKADSRTSNRTNPYPTDGGCDPR</sequence>
<evidence type="ECO:0000256" key="6">
    <source>
        <dbReference type="SAM" id="MobiDB-lite"/>
    </source>
</evidence>
<dbReference type="SUPFAM" id="SSF52151">
    <property type="entry name" value="FabD/lysophospholipase-like"/>
    <property type="match status" value="1"/>
</dbReference>
<evidence type="ECO:0000256" key="2">
    <source>
        <dbReference type="ARBA" id="ARBA00022450"/>
    </source>
</evidence>
<feature type="domain" description="Carrier" evidence="7">
    <location>
        <begin position="2483"/>
        <end position="2558"/>
    </location>
</feature>
<dbReference type="Pfam" id="PF00550">
    <property type="entry name" value="PP-binding"/>
    <property type="match status" value="2"/>
</dbReference>
<dbReference type="Gene3D" id="3.30.70.250">
    <property type="entry name" value="Malonyl-CoA ACP transacylase, ACP-binding"/>
    <property type="match status" value="1"/>
</dbReference>
<dbReference type="CDD" id="cd19540">
    <property type="entry name" value="LCL_NRPS-like"/>
    <property type="match status" value="1"/>
</dbReference>
<dbReference type="Gene3D" id="3.40.50.12780">
    <property type="entry name" value="N-terminal domain of ligase-like"/>
    <property type="match status" value="1"/>
</dbReference>
<comment type="similarity">
    <text evidence="5">In the C-terminal section; belongs to the NRP synthetase family.</text>
</comment>
<dbReference type="InterPro" id="IPR001031">
    <property type="entry name" value="Thioesterase"/>
</dbReference>
<dbReference type="InterPro" id="IPR010071">
    <property type="entry name" value="AA_adenyl_dom"/>
</dbReference>
<dbReference type="InterPro" id="IPR000873">
    <property type="entry name" value="AMP-dep_synth/lig_dom"/>
</dbReference>
<dbReference type="Gene3D" id="3.30.70.3290">
    <property type="match status" value="1"/>
</dbReference>
<dbReference type="InterPro" id="IPR020841">
    <property type="entry name" value="PKS_Beta-ketoAc_synthase_dom"/>
</dbReference>
<dbReference type="InterPro" id="IPR014030">
    <property type="entry name" value="Ketoacyl_synth_N"/>
</dbReference>
<protein>
    <submittedName>
        <fullName evidence="9">Uncharacterized protein</fullName>
    </submittedName>
</protein>
<dbReference type="GO" id="GO:0043041">
    <property type="term" value="P:amino acid activation for nonribosomal peptide biosynthetic process"/>
    <property type="evidence" value="ECO:0007669"/>
    <property type="project" value="TreeGrafter"/>
</dbReference>
<dbReference type="GO" id="GO:0044550">
    <property type="term" value="P:secondary metabolite biosynthetic process"/>
    <property type="evidence" value="ECO:0007669"/>
    <property type="project" value="TreeGrafter"/>
</dbReference>
<dbReference type="InterPro" id="IPR016035">
    <property type="entry name" value="Acyl_Trfase/lysoPLipase"/>
</dbReference>
<dbReference type="SUPFAM" id="SSF53901">
    <property type="entry name" value="Thiolase-like"/>
    <property type="match status" value="1"/>
</dbReference>
<dbReference type="InterPro" id="IPR042099">
    <property type="entry name" value="ANL_N_sf"/>
</dbReference>
<dbReference type="GO" id="GO:0005737">
    <property type="term" value="C:cytoplasm"/>
    <property type="evidence" value="ECO:0007669"/>
    <property type="project" value="TreeGrafter"/>
</dbReference>
<dbReference type="SMART" id="SM00825">
    <property type="entry name" value="PKS_KS"/>
    <property type="match status" value="1"/>
</dbReference>
<evidence type="ECO:0000256" key="3">
    <source>
        <dbReference type="ARBA" id="ARBA00022553"/>
    </source>
</evidence>
<dbReference type="PROSITE" id="PS00455">
    <property type="entry name" value="AMP_BINDING"/>
    <property type="match status" value="2"/>
</dbReference>
<accession>A0A511MI34</accession>
<keyword evidence="2" id="KW-0596">Phosphopantetheine</keyword>
<dbReference type="SUPFAM" id="SSF56801">
    <property type="entry name" value="Acetyl-CoA synthetase-like"/>
    <property type="match status" value="2"/>
</dbReference>
<evidence type="ECO:0000256" key="1">
    <source>
        <dbReference type="ARBA" id="ARBA00001957"/>
    </source>
</evidence>
<evidence type="ECO:0000256" key="4">
    <source>
        <dbReference type="ARBA" id="ARBA00022679"/>
    </source>
</evidence>
<dbReference type="SMART" id="SM00824">
    <property type="entry name" value="PKS_TE"/>
    <property type="match status" value="1"/>
</dbReference>
<dbReference type="InterPro" id="IPR029058">
    <property type="entry name" value="AB_hydrolase_fold"/>
</dbReference>
<dbReference type="PANTHER" id="PTHR45527:SF1">
    <property type="entry name" value="FATTY ACID SYNTHASE"/>
    <property type="match status" value="1"/>
</dbReference>
<dbReference type="Pfam" id="PF00668">
    <property type="entry name" value="Condensation"/>
    <property type="match status" value="1"/>
</dbReference>
<dbReference type="SMART" id="SM00823">
    <property type="entry name" value="PKS_PP"/>
    <property type="match status" value="2"/>
</dbReference>
<dbReference type="Pfam" id="PF00109">
    <property type="entry name" value="ketoacyl-synt"/>
    <property type="match status" value="1"/>
</dbReference>
<evidence type="ECO:0000313" key="10">
    <source>
        <dbReference type="Proteomes" id="UP000321424"/>
    </source>
</evidence>
<dbReference type="Gene3D" id="3.40.50.980">
    <property type="match status" value="2"/>
</dbReference>
<dbReference type="CDD" id="cd12117">
    <property type="entry name" value="A_NRPS_Srf_like"/>
    <property type="match status" value="1"/>
</dbReference>
<evidence type="ECO:0000313" key="9">
    <source>
        <dbReference type="EMBL" id="GEM39768.1"/>
    </source>
</evidence>
<dbReference type="Gene3D" id="2.30.38.10">
    <property type="entry name" value="Luciferase, Domain 3"/>
    <property type="match status" value="1"/>
</dbReference>
<organism evidence="9 10">
    <name type="scientific">Nocardia ninae NBRC 108245</name>
    <dbReference type="NCBI Taxonomy" id="1210091"/>
    <lineage>
        <taxon>Bacteria</taxon>
        <taxon>Bacillati</taxon>
        <taxon>Actinomycetota</taxon>
        <taxon>Actinomycetes</taxon>
        <taxon>Mycobacteriales</taxon>
        <taxon>Nocardiaceae</taxon>
        <taxon>Nocardia</taxon>
    </lineage>
</organism>
<evidence type="ECO:0000259" key="8">
    <source>
        <dbReference type="PROSITE" id="PS52004"/>
    </source>
</evidence>
<dbReference type="Proteomes" id="UP000321424">
    <property type="component" value="Unassembled WGS sequence"/>
</dbReference>
<dbReference type="InterPro" id="IPR023213">
    <property type="entry name" value="CAT-like_dom_sf"/>
</dbReference>
<dbReference type="Pfam" id="PF00975">
    <property type="entry name" value="Thioesterase"/>
    <property type="match status" value="1"/>
</dbReference>
<dbReference type="Pfam" id="PF22621">
    <property type="entry name" value="CurL-like_PKS_C"/>
    <property type="match status" value="1"/>
</dbReference>
<dbReference type="FunFam" id="2.30.38.10:FF:000001">
    <property type="entry name" value="Non-ribosomal peptide synthetase PvdI"/>
    <property type="match status" value="1"/>
</dbReference>
<dbReference type="Gene3D" id="3.30.559.30">
    <property type="entry name" value="Nonribosomal peptide synthetase, condensation domain"/>
    <property type="match status" value="1"/>
</dbReference>
<dbReference type="InterPro" id="IPR016039">
    <property type="entry name" value="Thiolase-like"/>
</dbReference>
<dbReference type="SUPFAM" id="SSF52777">
    <property type="entry name" value="CoA-dependent acyltransferases"/>
    <property type="match status" value="2"/>
</dbReference>
<dbReference type="PROSITE" id="PS00606">
    <property type="entry name" value="KS3_1"/>
    <property type="match status" value="1"/>
</dbReference>
<evidence type="ECO:0000259" key="7">
    <source>
        <dbReference type="PROSITE" id="PS50075"/>
    </source>
</evidence>
<proteinExistence type="inferred from homology"/>
<dbReference type="InterPro" id="IPR014043">
    <property type="entry name" value="Acyl_transferase_dom"/>
</dbReference>
<dbReference type="Pfam" id="PF02801">
    <property type="entry name" value="Ketoacyl-synt_C"/>
    <property type="match status" value="1"/>
</dbReference>
<dbReference type="SMART" id="SM00827">
    <property type="entry name" value="PKS_AT"/>
    <property type="match status" value="1"/>
</dbReference>
<dbReference type="InterPro" id="IPR025110">
    <property type="entry name" value="AMP-bd_C"/>
</dbReference>
<dbReference type="InterPro" id="IPR045851">
    <property type="entry name" value="AMP-bd_C_sf"/>
</dbReference>
<keyword evidence="3" id="KW-0597">Phosphoprotein</keyword>
<dbReference type="InterPro" id="IPR036736">
    <property type="entry name" value="ACP-like_sf"/>
</dbReference>
<dbReference type="PANTHER" id="PTHR45527">
    <property type="entry name" value="NONRIBOSOMAL PEPTIDE SYNTHETASE"/>
    <property type="match status" value="1"/>
</dbReference>
<dbReference type="Gene3D" id="3.40.47.10">
    <property type="match status" value="1"/>
</dbReference>
<dbReference type="GO" id="GO:0004315">
    <property type="term" value="F:3-oxoacyl-[acyl-carrier-protein] synthase activity"/>
    <property type="evidence" value="ECO:0007669"/>
    <property type="project" value="InterPro"/>
</dbReference>
<comment type="caution">
    <text evidence="9">The sequence shown here is derived from an EMBL/GenBank/DDBJ whole genome shotgun (WGS) entry which is preliminary data.</text>
</comment>